<name>A0A9W4E155_9ACTN</name>
<comment type="caution">
    <text evidence="2">The sequence shown here is derived from an EMBL/GenBank/DDBJ whole genome shotgun (WGS) entry which is preliminary data.</text>
</comment>
<sequence length="110" mass="12133">MGAEHPGRQGVPGPRRKPPDRSPQGRGPTQRAGRIADRRETGAVRRQLQTPGRQAERGPARGTRRPRHALVEIFGGDTPEGRPRGGALRAYLLQRPRSLWLGHTARLVNT</sequence>
<reference evidence="2" key="1">
    <citation type="submission" date="2021-05" db="EMBL/GenBank/DDBJ databases">
        <authorList>
            <person name="Arsene-Ploetze F."/>
        </authorList>
    </citation>
    <scope>NUCLEOTIDE SEQUENCE</scope>
    <source>
        <strain evidence="2">DSM 42138</strain>
    </source>
</reference>
<evidence type="ECO:0000313" key="2">
    <source>
        <dbReference type="EMBL" id="CAG6391355.1"/>
    </source>
</evidence>
<feature type="region of interest" description="Disordered" evidence="1">
    <location>
        <begin position="1"/>
        <end position="67"/>
    </location>
</feature>
<proteinExistence type="predicted"/>
<gene>
    <name evidence="2" type="ORF">SCOCK_1140002</name>
</gene>
<evidence type="ECO:0000313" key="3">
    <source>
        <dbReference type="Proteomes" id="UP001152519"/>
    </source>
</evidence>
<organism evidence="2 3">
    <name type="scientific">Actinacidiphila cocklensis</name>
    <dbReference type="NCBI Taxonomy" id="887465"/>
    <lineage>
        <taxon>Bacteria</taxon>
        <taxon>Bacillati</taxon>
        <taxon>Actinomycetota</taxon>
        <taxon>Actinomycetes</taxon>
        <taxon>Kitasatosporales</taxon>
        <taxon>Streptomycetaceae</taxon>
        <taxon>Actinacidiphila</taxon>
    </lineage>
</organism>
<feature type="compositionally biased region" description="Basic and acidic residues" evidence="1">
    <location>
        <begin position="34"/>
        <end position="43"/>
    </location>
</feature>
<dbReference type="EMBL" id="CAJSLV010000018">
    <property type="protein sequence ID" value="CAG6391355.1"/>
    <property type="molecule type" value="Genomic_DNA"/>
</dbReference>
<evidence type="ECO:0000256" key="1">
    <source>
        <dbReference type="SAM" id="MobiDB-lite"/>
    </source>
</evidence>
<accession>A0A9W4E155</accession>
<protein>
    <submittedName>
        <fullName evidence="2">Uncharacterized protein</fullName>
    </submittedName>
</protein>
<dbReference type="AlphaFoldDB" id="A0A9W4E155"/>
<keyword evidence="3" id="KW-1185">Reference proteome</keyword>
<dbReference type="Proteomes" id="UP001152519">
    <property type="component" value="Unassembled WGS sequence"/>
</dbReference>